<feature type="non-terminal residue" evidence="5">
    <location>
        <position position="1"/>
    </location>
</feature>
<dbReference type="EMBL" id="KB296865">
    <property type="protein sequence ID" value="ELU11246.1"/>
    <property type="molecule type" value="Genomic_DNA"/>
</dbReference>
<evidence type="ECO:0000313" key="6">
    <source>
        <dbReference type="EnsemblMetazoa" id="CapteP137449"/>
    </source>
</evidence>
<dbReference type="InterPro" id="IPR025875">
    <property type="entry name" value="Leu-rich_rpt_4"/>
</dbReference>
<dbReference type="InterPro" id="IPR003591">
    <property type="entry name" value="Leu-rich_rpt_typical-subtyp"/>
</dbReference>
<dbReference type="SMART" id="SM00365">
    <property type="entry name" value="LRR_SD22"/>
    <property type="match status" value="13"/>
</dbReference>
<evidence type="ECO:0000256" key="1">
    <source>
        <dbReference type="ARBA" id="ARBA00022614"/>
    </source>
</evidence>
<dbReference type="SUPFAM" id="SSF52075">
    <property type="entry name" value="Outer arm dynein light chain 1"/>
    <property type="match status" value="1"/>
</dbReference>
<organism evidence="5">
    <name type="scientific">Capitella teleta</name>
    <name type="common">Polychaete worm</name>
    <dbReference type="NCBI Taxonomy" id="283909"/>
    <lineage>
        <taxon>Eukaryota</taxon>
        <taxon>Metazoa</taxon>
        <taxon>Spiralia</taxon>
        <taxon>Lophotrochozoa</taxon>
        <taxon>Annelida</taxon>
        <taxon>Polychaeta</taxon>
        <taxon>Sedentaria</taxon>
        <taxon>Scolecida</taxon>
        <taxon>Capitellidae</taxon>
        <taxon>Capitella</taxon>
    </lineage>
</organism>
<protein>
    <recommendedName>
        <fullName evidence="8">Protein phosphatase 1 regulatory subunit 7</fullName>
    </recommendedName>
</protein>
<keyword evidence="3" id="KW-0175">Coiled coil</keyword>
<dbReference type="SMART" id="SM00369">
    <property type="entry name" value="LRR_TYP"/>
    <property type="match status" value="13"/>
</dbReference>
<accession>R7V4G4</accession>
<dbReference type="OMA" id="HTAGNVR"/>
<dbReference type="InterPro" id="IPR032675">
    <property type="entry name" value="LRR_dom_sf"/>
</dbReference>
<keyword evidence="2" id="KW-0677">Repeat</keyword>
<dbReference type="SUPFAM" id="SSF52058">
    <property type="entry name" value="L domain-like"/>
    <property type="match status" value="2"/>
</dbReference>
<evidence type="ECO:0000256" key="3">
    <source>
        <dbReference type="SAM" id="Coils"/>
    </source>
</evidence>
<proteinExistence type="predicted"/>
<feature type="coiled-coil region" evidence="3">
    <location>
        <begin position="318"/>
        <end position="352"/>
    </location>
</feature>
<dbReference type="HOGENOM" id="CLU_002627_0_0_1"/>
<dbReference type="Pfam" id="PF12799">
    <property type="entry name" value="LRR_4"/>
    <property type="match status" value="2"/>
</dbReference>
<dbReference type="SMART" id="SM00364">
    <property type="entry name" value="LRR_BAC"/>
    <property type="match status" value="7"/>
</dbReference>
<dbReference type="PANTHER" id="PTHR46652:SF3">
    <property type="entry name" value="LEUCINE-RICH REPEAT-CONTAINING PROTEIN 9"/>
    <property type="match status" value="1"/>
</dbReference>
<reference evidence="6" key="3">
    <citation type="submission" date="2015-06" db="UniProtKB">
        <authorList>
            <consortium name="EnsemblMetazoa"/>
        </authorList>
    </citation>
    <scope>IDENTIFICATION</scope>
</reference>
<keyword evidence="1" id="KW-0433">Leucine-rich repeat</keyword>
<dbReference type="Proteomes" id="UP000014760">
    <property type="component" value="Unassembled WGS sequence"/>
</dbReference>
<dbReference type="STRING" id="283909.R7V4G4"/>
<dbReference type="InterPro" id="IPR050836">
    <property type="entry name" value="SDS22/Internalin_LRR"/>
</dbReference>
<dbReference type="Gene3D" id="3.80.10.10">
    <property type="entry name" value="Ribonuclease Inhibitor"/>
    <property type="match status" value="7"/>
</dbReference>
<name>R7V4G4_CAPTE</name>
<dbReference type="InterPro" id="IPR001611">
    <property type="entry name" value="Leu-rich_rpt"/>
</dbReference>
<dbReference type="EnsemblMetazoa" id="CapteT137449">
    <property type="protein sequence ID" value="CapteP137449"/>
    <property type="gene ID" value="CapteG137449"/>
</dbReference>
<feature type="region of interest" description="Disordered" evidence="4">
    <location>
        <begin position="286"/>
        <end position="308"/>
    </location>
</feature>
<dbReference type="PROSITE" id="PS51450">
    <property type="entry name" value="LRR"/>
    <property type="match status" value="14"/>
</dbReference>
<evidence type="ECO:0000313" key="5">
    <source>
        <dbReference type="EMBL" id="ELU11246.1"/>
    </source>
</evidence>
<evidence type="ECO:0008006" key="8">
    <source>
        <dbReference type="Google" id="ProtNLM"/>
    </source>
</evidence>
<sequence length="1339" mass="152394">CAANGLSFDRLPQEGLSCVRLEMFFGGYCQLVGLEYFPNLQVLCIMGQPQLCSLEGLVAVPKLKELWVCECQLQRMSGLDSLKNLRRLYLYSNAISKIECLDNLRELETLWINDNRISQLEGLSHLKYLRDLNLAENLILQIGNSLNSLEKLEKLEMSGNNITSFKDLTNLAKLPNLREFGLKSPSYMPCPVGLLSNYATHVLFHLPELFSLDSYDVSSKTIKDLAETTVSKKKMFYNMKSKTVERNFGETENKLNGIKVELSKALLERLQALQFAIKEIEREIQTEEEGCTEDNETTPKSPKVRTNTDPRLQIDHSALEEKTLIESYKCKLKALKERMKKWEKQLSEIDHFYAESIDRIAHLKDMSLQRLMTELETGGNIRFEDGKPSDLWYKYSSCHDLLMSRFCALDFKEHNITGINVLKVTRIHNRILHSAFDNALTKVLDEDESVSLAYKKQIEYLFWVWDPAVPGGMTEPHRVLEEGFTDAATCKQMGKDNAVPLCNSLYLADRFRIQHCIKQNKGRDFVDNCPFRTGQIVIAKSFLGETMQCDDHSKLIDQDNWPKADSVFRPRKDHGSGRKPEKPNCECNGRQCEWFVFNSELVIPEYIVQFEYATRVIMENHVKRQIKLFSQFKPRSPFAQHLEAFLDNKTSVVVEETLPHDDDVLGMAPEIKPRPKHLTLNEDLLIKSGCATALGSIRVLNLHGNSLNKLKNLQGLPNLTKLIVSFNELTRLDDIAQLNLEYLDASFNKISALEGMKNLNKLKHLDLSWNSLQNTREDISILRKHCPSLSTLDLRHNAWQKPSGLRLRAIGRIKSLTKLNGAAVTEAEAAAALRMAAGSRISQVSLLALSRTDVASPRSLSLRPVAQVLLLSSRNKPDRIGEQDNLWYSKVTTLNLDSQHISKLSNLERLENLQWASFNDNDITRIEGLENCQKLIELSLENNCLTKLEGLSRLTSVKRLNLGHNYISAIDASAMNNLQQVTYLSLENNRLSCLGGISRLTALTELYLGNNDIKNIREIFYLKNLSQLVILDLYGNPVVMATTNYRLFVIYHLKTLKALDGISIETGECSQAKDLFGGRLTQDFVAERLGHSTFVNIKELDLPNCSLRTVDLGSGELFVNLRSVNLENNNMTSLSGLVSLHNLRVLCLNHNHIESVMPRSKSIPSGGNRNKMQLQTNDQVNGDDNLKPVLENLEVLHLGYNGIRDMSQLQLSRIPSLKALFLQGNEISKIEGLKGLSSLRELVLDRNRIKFVHDTSFLSQWNLIELHLEENRIKELTNLNVLGNMQRLFLGMNRVQVARRMLHRPLLVYRMPQIQIIDGIVVSEEERARADLYFMEQQV</sequence>
<feature type="compositionally biased region" description="Acidic residues" evidence="4">
    <location>
        <begin position="286"/>
        <end position="296"/>
    </location>
</feature>
<evidence type="ECO:0000313" key="7">
    <source>
        <dbReference type="Proteomes" id="UP000014760"/>
    </source>
</evidence>
<keyword evidence="7" id="KW-1185">Reference proteome</keyword>
<reference evidence="7" key="1">
    <citation type="submission" date="2012-12" db="EMBL/GenBank/DDBJ databases">
        <authorList>
            <person name="Hellsten U."/>
            <person name="Grimwood J."/>
            <person name="Chapman J.A."/>
            <person name="Shapiro H."/>
            <person name="Aerts A."/>
            <person name="Otillar R.P."/>
            <person name="Terry A.Y."/>
            <person name="Boore J.L."/>
            <person name="Simakov O."/>
            <person name="Marletaz F."/>
            <person name="Cho S.-J."/>
            <person name="Edsinger-Gonzales E."/>
            <person name="Havlak P."/>
            <person name="Kuo D.-H."/>
            <person name="Larsson T."/>
            <person name="Lv J."/>
            <person name="Arendt D."/>
            <person name="Savage R."/>
            <person name="Osoegawa K."/>
            <person name="de Jong P."/>
            <person name="Lindberg D.R."/>
            <person name="Seaver E.C."/>
            <person name="Weisblat D.A."/>
            <person name="Putnam N.H."/>
            <person name="Grigoriev I.V."/>
            <person name="Rokhsar D.S."/>
        </authorList>
    </citation>
    <scope>NUCLEOTIDE SEQUENCE</scope>
    <source>
        <strain evidence="7">I ESC-2004</strain>
    </source>
</reference>
<gene>
    <name evidence="5" type="ORF">CAPTEDRAFT_137449</name>
</gene>
<dbReference type="PANTHER" id="PTHR46652">
    <property type="entry name" value="LEUCINE-RICH REPEAT AND IQ DOMAIN-CONTAINING PROTEIN 1-RELATED"/>
    <property type="match status" value="1"/>
</dbReference>
<dbReference type="Pfam" id="PF13855">
    <property type="entry name" value="LRR_8"/>
    <property type="match status" value="1"/>
</dbReference>
<dbReference type="Gene3D" id="3.90.228.10">
    <property type="match status" value="1"/>
</dbReference>
<dbReference type="EMBL" id="AMQN01005811">
    <property type="status" value="NOT_ANNOTATED_CDS"/>
    <property type="molecule type" value="Genomic_DNA"/>
</dbReference>
<reference evidence="5 7" key="2">
    <citation type="journal article" date="2013" name="Nature">
        <title>Insights into bilaterian evolution from three spiralian genomes.</title>
        <authorList>
            <person name="Simakov O."/>
            <person name="Marletaz F."/>
            <person name="Cho S.J."/>
            <person name="Edsinger-Gonzales E."/>
            <person name="Havlak P."/>
            <person name="Hellsten U."/>
            <person name="Kuo D.H."/>
            <person name="Larsson T."/>
            <person name="Lv J."/>
            <person name="Arendt D."/>
            <person name="Savage R."/>
            <person name="Osoegawa K."/>
            <person name="de Jong P."/>
            <person name="Grimwood J."/>
            <person name="Chapman J.A."/>
            <person name="Shapiro H."/>
            <person name="Aerts A."/>
            <person name="Otillar R.P."/>
            <person name="Terry A.Y."/>
            <person name="Boore J.L."/>
            <person name="Grigoriev I.V."/>
            <person name="Lindberg D.R."/>
            <person name="Seaver E.C."/>
            <person name="Weisblat D.A."/>
            <person name="Putnam N.H."/>
            <person name="Rokhsar D.S."/>
        </authorList>
    </citation>
    <scope>NUCLEOTIDE SEQUENCE</scope>
    <source>
        <strain evidence="5 7">I ESC-2004</strain>
    </source>
</reference>
<dbReference type="Pfam" id="PF14580">
    <property type="entry name" value="LRR_9"/>
    <property type="match status" value="2"/>
</dbReference>
<evidence type="ECO:0000256" key="4">
    <source>
        <dbReference type="SAM" id="MobiDB-lite"/>
    </source>
</evidence>
<evidence type="ECO:0000256" key="2">
    <source>
        <dbReference type="ARBA" id="ARBA00022737"/>
    </source>
</evidence>
<dbReference type="OrthoDB" id="1517790at2759"/>